<organism evidence="1 2">
    <name type="scientific">Salix dunnii</name>
    <dbReference type="NCBI Taxonomy" id="1413687"/>
    <lineage>
        <taxon>Eukaryota</taxon>
        <taxon>Viridiplantae</taxon>
        <taxon>Streptophyta</taxon>
        <taxon>Embryophyta</taxon>
        <taxon>Tracheophyta</taxon>
        <taxon>Spermatophyta</taxon>
        <taxon>Magnoliopsida</taxon>
        <taxon>eudicotyledons</taxon>
        <taxon>Gunneridae</taxon>
        <taxon>Pentapetalae</taxon>
        <taxon>rosids</taxon>
        <taxon>fabids</taxon>
        <taxon>Malpighiales</taxon>
        <taxon>Salicaceae</taxon>
        <taxon>Saliceae</taxon>
        <taxon>Salix</taxon>
    </lineage>
</organism>
<name>A0A835MNE1_9ROSI</name>
<sequence>MRLFTTSLLIIQQQYYRTKLFIILSQCCVYHCSTLLSLSFEHSGSIYVNAFQGRMGLAVNLAQARKKATSGLNSLQKDEESVKISTKDFSRDLFQINGMAIKIASKEIGIPASPSFHYERHPLSNQKIGLLVQVSAVPIGHSYKKTKVEQLPFVQDMIQELKLAFWSPPPEKKEINKTDSSDQTVAQNNLISSAFQVAFKIFNSMSPVLRRDYFSLMESIIQGENGRINRLLKPSCRKYQQGFSVGHLGATALLLFPTNSPIPSTTGIQSKVSSSVTKQFHKLKPAKSIMKAIIIIYESN</sequence>
<dbReference type="Proteomes" id="UP000657918">
    <property type="component" value="Unassembled WGS sequence"/>
</dbReference>
<dbReference type="AlphaFoldDB" id="A0A835MNE1"/>
<gene>
    <name evidence="1" type="ORF">SADUNF_Sadunf13G0068000</name>
</gene>
<evidence type="ECO:0000313" key="2">
    <source>
        <dbReference type="Proteomes" id="UP000657918"/>
    </source>
</evidence>
<comment type="caution">
    <text evidence="1">The sequence shown here is derived from an EMBL/GenBank/DDBJ whole genome shotgun (WGS) entry which is preliminary data.</text>
</comment>
<protein>
    <submittedName>
        <fullName evidence="1">Uncharacterized protein</fullName>
    </submittedName>
</protein>
<accession>A0A835MNE1</accession>
<dbReference type="EMBL" id="JADGMS010000013">
    <property type="protein sequence ID" value="KAF9670429.1"/>
    <property type="molecule type" value="Genomic_DNA"/>
</dbReference>
<evidence type="ECO:0000313" key="1">
    <source>
        <dbReference type="EMBL" id="KAF9670429.1"/>
    </source>
</evidence>
<proteinExistence type="predicted"/>
<keyword evidence="2" id="KW-1185">Reference proteome</keyword>
<reference evidence="1 2" key="1">
    <citation type="submission" date="2020-10" db="EMBL/GenBank/DDBJ databases">
        <title>Plant Genome Project.</title>
        <authorList>
            <person name="Zhang R.-G."/>
        </authorList>
    </citation>
    <scope>NUCLEOTIDE SEQUENCE [LARGE SCALE GENOMIC DNA]</scope>
    <source>
        <strain evidence="1">FAFU-HL-1</strain>
        <tissue evidence="1">Leaf</tissue>
    </source>
</reference>